<reference evidence="2 3" key="1">
    <citation type="submission" date="2021-04" db="EMBL/GenBank/DDBJ databases">
        <title>Ruania sp. nov., isolated from sandy soil of mangrove forest.</title>
        <authorList>
            <person name="Ge X."/>
            <person name="Huang R."/>
            <person name="Liu W."/>
        </authorList>
    </citation>
    <scope>NUCLEOTIDE SEQUENCE [LARGE SCALE GENOMIC DNA]</scope>
    <source>
        <strain evidence="2 3">N2-46</strain>
    </source>
</reference>
<evidence type="ECO:0000259" key="1">
    <source>
        <dbReference type="Pfam" id="PF13228"/>
    </source>
</evidence>
<proteinExistence type="predicted"/>
<gene>
    <name evidence="2" type="ORF">KCQ71_24320</name>
</gene>
<evidence type="ECO:0000313" key="3">
    <source>
        <dbReference type="Proteomes" id="UP000826651"/>
    </source>
</evidence>
<dbReference type="EMBL" id="JAGSHT010000025">
    <property type="protein sequence ID" value="MBZ2199294.1"/>
    <property type="molecule type" value="Genomic_DNA"/>
</dbReference>
<accession>A0ABS7SG09</accession>
<dbReference type="Pfam" id="PF13228">
    <property type="entry name" value="DUF4037"/>
    <property type="match status" value="1"/>
</dbReference>
<name>A0ABS7SG09_9MICO</name>
<feature type="domain" description="DUF4037" evidence="1">
    <location>
        <begin position="146"/>
        <end position="243"/>
    </location>
</feature>
<evidence type="ECO:0000313" key="2">
    <source>
        <dbReference type="EMBL" id="MBZ2199294.1"/>
    </source>
</evidence>
<organism evidence="2 3">
    <name type="scientific">Occultella gossypii</name>
    <dbReference type="NCBI Taxonomy" id="2800820"/>
    <lineage>
        <taxon>Bacteria</taxon>
        <taxon>Bacillati</taxon>
        <taxon>Actinomycetota</taxon>
        <taxon>Actinomycetes</taxon>
        <taxon>Micrococcales</taxon>
        <taxon>Ruaniaceae</taxon>
        <taxon>Occultella</taxon>
    </lineage>
</organism>
<keyword evidence="3" id="KW-1185">Reference proteome</keyword>
<sequence>MEQAPVTHVWSGRATVDGVPDVSGIELAAAYYRDVVGPLVLARWPGLPHAAARLGSGSDLLGLDDAMSRDHDWGLRLTLLVPGDAVADVDVFLEAELPADYAGLPVRFPTSWQPQVRHQVEVAEPHDFVASRTGLDTRAELTVADWLGVTGQAMLEVTAGGVFTDTAGTLTEIRARLAWYPDDLWRYLLAADWARLTQELPFVGRTGSRGDETGAAVITARLVDVAMHLGFLLDRAWPPYPKWRGTLFAALPHAAVAGPALARAVAAPVWREREAALVQALEALSARQRDLGLPTPEVAIESFWDRPFRSLVSHDGPLRESITDPAVLALPPEVGSLEQWVQNVAVLTDPARRRRAAGALAPQPTKDDGNQ</sequence>
<protein>
    <submittedName>
        <fullName evidence="2">DUF4037 domain-containing protein</fullName>
    </submittedName>
</protein>
<comment type="caution">
    <text evidence="2">The sequence shown here is derived from an EMBL/GenBank/DDBJ whole genome shotgun (WGS) entry which is preliminary data.</text>
</comment>
<dbReference type="RefSeq" id="WP_223411298.1">
    <property type="nucleotide sequence ID" value="NZ_JAGSHT010000025.1"/>
</dbReference>
<dbReference type="InterPro" id="IPR025117">
    <property type="entry name" value="DUF4037"/>
</dbReference>
<dbReference type="Proteomes" id="UP000826651">
    <property type="component" value="Unassembled WGS sequence"/>
</dbReference>